<evidence type="ECO:0000256" key="10">
    <source>
        <dbReference type="SAM" id="MobiDB-lite"/>
    </source>
</evidence>
<protein>
    <recommendedName>
        <fullName evidence="9">Sec-independent protein translocase protein TatB</fullName>
    </recommendedName>
</protein>
<evidence type="ECO:0000313" key="12">
    <source>
        <dbReference type="EMBL" id="MET3659725.1"/>
    </source>
</evidence>
<dbReference type="Proteomes" id="UP001549143">
    <property type="component" value="Unassembled WGS sequence"/>
</dbReference>
<comment type="caution">
    <text evidence="12">The sequence shown here is derived from an EMBL/GenBank/DDBJ whole genome shotgun (WGS) entry which is preliminary data.</text>
</comment>
<evidence type="ECO:0000256" key="3">
    <source>
        <dbReference type="ARBA" id="ARBA00022475"/>
    </source>
</evidence>
<comment type="similarity">
    <text evidence="9">Belongs to the TatB family.</text>
</comment>
<evidence type="ECO:0000256" key="2">
    <source>
        <dbReference type="ARBA" id="ARBA00022448"/>
    </source>
</evidence>
<keyword evidence="2 9" id="KW-0813">Transport</keyword>
<reference evidence="12 13" key="1">
    <citation type="submission" date="2024-06" db="EMBL/GenBank/DDBJ databases">
        <title>Genomic Encyclopedia of Type Strains, Phase IV (KMG-IV): sequencing the most valuable type-strain genomes for metagenomic binning, comparative biology and taxonomic classification.</title>
        <authorList>
            <person name="Goeker M."/>
        </authorList>
    </citation>
    <scope>NUCLEOTIDE SEQUENCE [LARGE SCALE GENOMIC DNA]</scope>
    <source>
        <strain evidence="12 13">DSM 19730</strain>
    </source>
</reference>
<keyword evidence="8 9" id="KW-0472">Membrane</keyword>
<organism evidence="12 13">
    <name type="scientific">Aquamicrobium ahrensii</name>
    <dbReference type="NCBI Taxonomy" id="469551"/>
    <lineage>
        <taxon>Bacteria</taxon>
        <taxon>Pseudomonadati</taxon>
        <taxon>Pseudomonadota</taxon>
        <taxon>Alphaproteobacteria</taxon>
        <taxon>Hyphomicrobiales</taxon>
        <taxon>Phyllobacteriaceae</taxon>
        <taxon>Aquamicrobium</taxon>
    </lineage>
</organism>
<keyword evidence="3 9" id="KW-1003">Cell membrane</keyword>
<keyword evidence="6 9" id="KW-1133">Transmembrane helix</keyword>
<dbReference type="HAMAP" id="MF_00237">
    <property type="entry name" value="TatB"/>
    <property type="match status" value="1"/>
</dbReference>
<evidence type="ECO:0000256" key="9">
    <source>
        <dbReference type="HAMAP-Rule" id="MF_00237"/>
    </source>
</evidence>
<evidence type="ECO:0000256" key="7">
    <source>
        <dbReference type="ARBA" id="ARBA00023010"/>
    </source>
</evidence>
<dbReference type="InterPro" id="IPR003369">
    <property type="entry name" value="TatA/B/E"/>
</dbReference>
<gene>
    <name evidence="9" type="primary">tatB</name>
    <name evidence="12" type="ORF">ABID44_000025</name>
</gene>
<accession>A0ABV2KGH2</accession>
<dbReference type="NCBIfam" id="TIGR01410">
    <property type="entry name" value="tatB"/>
    <property type="match status" value="1"/>
</dbReference>
<feature type="region of interest" description="Disordered" evidence="10">
    <location>
        <begin position="100"/>
        <end position="214"/>
    </location>
</feature>
<proteinExistence type="inferred from homology"/>
<feature type="transmembrane region" description="Helical" evidence="11">
    <location>
        <begin position="6"/>
        <end position="25"/>
    </location>
</feature>
<sequence length="214" mass="22046">MLDVGWSEMLVIAVVMIVVVGPKDLPQMLRTFGRMTTKMRGMANDFQRQFNEALKEAELDDVKKSVDSLRGLNPAAEIRKQLNPFEKAASDVKASLDDAAKPKATPVPEVTPAAADAPFPAMTDGSAPPAQAADVATKTARSPGKGTRKAAGKANDKAAAVKAPPAKAKAPPAKKASPKTAALKAPAAAGPKAGKPAAKSRSAGSASKTTRTPK</sequence>
<dbReference type="Pfam" id="PF02416">
    <property type="entry name" value="TatA_B_E"/>
    <property type="match status" value="1"/>
</dbReference>
<dbReference type="EMBL" id="JBEPMN010000001">
    <property type="protein sequence ID" value="MET3659725.1"/>
    <property type="molecule type" value="Genomic_DNA"/>
</dbReference>
<keyword evidence="4 9" id="KW-0812">Transmembrane</keyword>
<evidence type="ECO:0000256" key="4">
    <source>
        <dbReference type="ARBA" id="ARBA00022692"/>
    </source>
</evidence>
<comment type="subcellular location">
    <subcellularLocation>
        <location evidence="9">Cell membrane</location>
        <topology evidence="9">Single-pass membrane protein</topology>
    </subcellularLocation>
    <subcellularLocation>
        <location evidence="1">Membrane</location>
        <topology evidence="1">Single-pass membrane protein</topology>
    </subcellularLocation>
</comment>
<feature type="compositionally biased region" description="Low complexity" evidence="10">
    <location>
        <begin position="157"/>
        <end position="208"/>
    </location>
</feature>
<dbReference type="RefSeq" id="WP_354149665.1">
    <property type="nucleotide sequence ID" value="NZ_JBEPMN010000001.1"/>
</dbReference>
<evidence type="ECO:0000256" key="11">
    <source>
        <dbReference type="SAM" id="Phobius"/>
    </source>
</evidence>
<dbReference type="PANTHER" id="PTHR33162">
    <property type="entry name" value="SEC-INDEPENDENT PROTEIN TRANSLOCASE PROTEIN TATA, CHLOROPLASTIC"/>
    <property type="match status" value="1"/>
</dbReference>
<dbReference type="Gene3D" id="1.20.5.3310">
    <property type="match status" value="1"/>
</dbReference>
<keyword evidence="5 9" id="KW-0653">Protein transport</keyword>
<evidence type="ECO:0000256" key="1">
    <source>
        <dbReference type="ARBA" id="ARBA00004167"/>
    </source>
</evidence>
<keyword evidence="7 9" id="KW-0811">Translocation</keyword>
<dbReference type="PANTHER" id="PTHR33162:SF1">
    <property type="entry name" value="SEC-INDEPENDENT PROTEIN TRANSLOCASE PROTEIN TATA, CHLOROPLASTIC"/>
    <property type="match status" value="1"/>
</dbReference>
<comment type="subunit">
    <text evidence="9">The Tat system comprises two distinct complexes: a TatABC complex, containing multiple copies of TatA, TatB and TatC subunits, and a separate TatA complex, containing only TatA subunits. Substrates initially bind to the TatABC complex, which probably triggers association of the separate TatA complex to form the active translocon.</text>
</comment>
<evidence type="ECO:0000256" key="6">
    <source>
        <dbReference type="ARBA" id="ARBA00022989"/>
    </source>
</evidence>
<feature type="compositionally biased region" description="Low complexity" evidence="10">
    <location>
        <begin position="102"/>
        <end position="118"/>
    </location>
</feature>
<name>A0ABV2KGH2_9HYPH</name>
<comment type="function">
    <text evidence="9">Part of the twin-arginine translocation (Tat) system that transports large folded proteins containing a characteristic twin-arginine motif in their signal peptide across membranes. Together with TatC, TatB is part of a receptor directly interacting with Tat signal peptides. TatB may form an oligomeric binding site that transiently accommodates folded Tat precursor proteins before their translocation.</text>
</comment>
<keyword evidence="13" id="KW-1185">Reference proteome</keyword>
<evidence type="ECO:0000256" key="8">
    <source>
        <dbReference type="ARBA" id="ARBA00023136"/>
    </source>
</evidence>
<dbReference type="InterPro" id="IPR018448">
    <property type="entry name" value="TatB"/>
</dbReference>
<dbReference type="PRINTS" id="PR01506">
    <property type="entry name" value="TATBPROTEIN"/>
</dbReference>
<evidence type="ECO:0000256" key="5">
    <source>
        <dbReference type="ARBA" id="ARBA00022927"/>
    </source>
</evidence>
<evidence type="ECO:0000313" key="13">
    <source>
        <dbReference type="Proteomes" id="UP001549143"/>
    </source>
</evidence>